<gene>
    <name evidence="1" type="ORF">IWZ03DRAFT_374621</name>
</gene>
<evidence type="ECO:0000313" key="1">
    <source>
        <dbReference type="EMBL" id="KAK7518780.1"/>
    </source>
</evidence>
<name>A0ABR1KQX8_9PEZI</name>
<protein>
    <submittedName>
        <fullName evidence="1">Uncharacterized protein</fullName>
    </submittedName>
</protein>
<sequence length="72" mass="7987">MCMKILRLIVGRPRQTTGFVLLSGLSTSPSKDVSAVSKCMVSHSHFKKSFIVIDVTWNEMDLESTDSADQIL</sequence>
<reference evidence="1 2" key="1">
    <citation type="submission" date="2024-04" db="EMBL/GenBank/DDBJ databases">
        <title>Phyllosticta paracitricarpa is synonymous to the EU quarantine fungus P. citricarpa based on phylogenomic analyses.</title>
        <authorList>
            <consortium name="Lawrence Berkeley National Laboratory"/>
            <person name="Van Ingen-Buijs V.A."/>
            <person name="Van Westerhoven A.C."/>
            <person name="Haridas S."/>
            <person name="Skiadas P."/>
            <person name="Martin F."/>
            <person name="Groenewald J.Z."/>
            <person name="Crous P.W."/>
            <person name="Seidl M.F."/>
        </authorList>
    </citation>
    <scope>NUCLEOTIDE SEQUENCE [LARGE SCALE GENOMIC DNA]</scope>
    <source>
        <strain evidence="1 2">CBS 123371</strain>
    </source>
</reference>
<evidence type="ECO:0000313" key="2">
    <source>
        <dbReference type="Proteomes" id="UP001363622"/>
    </source>
</evidence>
<keyword evidence="2" id="KW-1185">Reference proteome</keyword>
<accession>A0ABR1KQX8</accession>
<dbReference type="EMBL" id="JBBPHU010000004">
    <property type="protein sequence ID" value="KAK7518780.1"/>
    <property type="molecule type" value="Genomic_DNA"/>
</dbReference>
<comment type="caution">
    <text evidence="1">The sequence shown here is derived from an EMBL/GenBank/DDBJ whole genome shotgun (WGS) entry which is preliminary data.</text>
</comment>
<organism evidence="1 2">
    <name type="scientific">Phyllosticta citriasiana</name>
    <dbReference type="NCBI Taxonomy" id="595635"/>
    <lineage>
        <taxon>Eukaryota</taxon>
        <taxon>Fungi</taxon>
        <taxon>Dikarya</taxon>
        <taxon>Ascomycota</taxon>
        <taxon>Pezizomycotina</taxon>
        <taxon>Dothideomycetes</taxon>
        <taxon>Dothideomycetes incertae sedis</taxon>
        <taxon>Botryosphaeriales</taxon>
        <taxon>Phyllostictaceae</taxon>
        <taxon>Phyllosticta</taxon>
    </lineage>
</organism>
<proteinExistence type="predicted"/>
<dbReference type="Proteomes" id="UP001363622">
    <property type="component" value="Unassembled WGS sequence"/>
</dbReference>